<keyword evidence="2" id="KW-1185">Reference proteome</keyword>
<proteinExistence type="predicted"/>
<organism evidence="1 2">
    <name type="scientific">Falsiroseomonas bella</name>
    <dbReference type="NCBI Taxonomy" id="2184016"/>
    <lineage>
        <taxon>Bacteria</taxon>
        <taxon>Pseudomonadati</taxon>
        <taxon>Pseudomonadota</taxon>
        <taxon>Alphaproteobacteria</taxon>
        <taxon>Acetobacterales</taxon>
        <taxon>Roseomonadaceae</taxon>
        <taxon>Falsiroseomonas</taxon>
    </lineage>
</organism>
<name>A0A317FD30_9PROT</name>
<reference evidence="2" key="1">
    <citation type="submission" date="2018-05" db="EMBL/GenBank/DDBJ databases">
        <authorList>
            <person name="Du Z."/>
            <person name="Wang X."/>
        </authorList>
    </citation>
    <scope>NUCLEOTIDE SEQUENCE [LARGE SCALE GENOMIC DNA]</scope>
    <source>
        <strain evidence="2">CQN31</strain>
    </source>
</reference>
<comment type="caution">
    <text evidence="1">The sequence shown here is derived from an EMBL/GenBank/DDBJ whole genome shotgun (WGS) entry which is preliminary data.</text>
</comment>
<protein>
    <submittedName>
        <fullName evidence="1">Uncharacterized protein</fullName>
    </submittedName>
</protein>
<dbReference type="AlphaFoldDB" id="A0A317FD30"/>
<evidence type="ECO:0000313" key="1">
    <source>
        <dbReference type="EMBL" id="PWS37000.1"/>
    </source>
</evidence>
<sequence>MRQPLTANGPAEAAEIPFELRIPAPPNFRWIPAAPPAPWWREAMRWSLTGLTASWAAGEVTLRLLAP</sequence>
<dbReference type="EMBL" id="QGNA01000002">
    <property type="protein sequence ID" value="PWS37000.1"/>
    <property type="molecule type" value="Genomic_DNA"/>
</dbReference>
<evidence type="ECO:0000313" key="2">
    <source>
        <dbReference type="Proteomes" id="UP000245765"/>
    </source>
</evidence>
<dbReference type="Proteomes" id="UP000245765">
    <property type="component" value="Unassembled WGS sequence"/>
</dbReference>
<gene>
    <name evidence="1" type="ORF">DFH01_08960</name>
</gene>
<accession>A0A317FD30</accession>
<dbReference type="RefSeq" id="WP_109870111.1">
    <property type="nucleotide sequence ID" value="NZ_QGNA01000002.1"/>
</dbReference>